<name>A0A1H7I3E3_9LACT</name>
<organism evidence="1 2">
    <name type="scientific">Alkalibacterium pelagium</name>
    <dbReference type="NCBI Taxonomy" id="426702"/>
    <lineage>
        <taxon>Bacteria</taxon>
        <taxon>Bacillati</taxon>
        <taxon>Bacillota</taxon>
        <taxon>Bacilli</taxon>
        <taxon>Lactobacillales</taxon>
        <taxon>Carnobacteriaceae</taxon>
        <taxon>Alkalibacterium</taxon>
    </lineage>
</organism>
<protein>
    <submittedName>
        <fullName evidence="1">Uncharacterized protein</fullName>
    </submittedName>
</protein>
<dbReference type="RefSeq" id="WP_091479487.1">
    <property type="nucleotide sequence ID" value="NZ_BJYC01000004.1"/>
</dbReference>
<gene>
    <name evidence="1" type="ORF">SAMN04488099_1042</name>
</gene>
<dbReference type="EMBL" id="FNZU01000004">
    <property type="protein sequence ID" value="SEK57049.1"/>
    <property type="molecule type" value="Genomic_DNA"/>
</dbReference>
<keyword evidence="2" id="KW-1185">Reference proteome</keyword>
<reference evidence="2" key="1">
    <citation type="submission" date="2016-10" db="EMBL/GenBank/DDBJ databases">
        <authorList>
            <person name="Varghese N."/>
            <person name="Submissions S."/>
        </authorList>
    </citation>
    <scope>NUCLEOTIDE SEQUENCE [LARGE SCALE GENOMIC DNA]</scope>
    <source>
        <strain evidence="2">DSM 19183</strain>
    </source>
</reference>
<dbReference type="AlphaFoldDB" id="A0A1H7I3E3"/>
<evidence type="ECO:0000313" key="1">
    <source>
        <dbReference type="EMBL" id="SEK57049.1"/>
    </source>
</evidence>
<dbReference type="STRING" id="426702.SAMN04488099_1042"/>
<accession>A0A1H7I3E3</accession>
<sequence>MISKVELIIEYDNLLELSQNAEYKKLGEEILVEKNISTEYQDFKKLVTELKRTMVASGAHRNSIDIVYNEGFLTVIYKVLNMPKSFSIEEAEMIKKVQVSFEEYLKDFEEVNITNNFRRLTQIDNSQMIRIGSQGSNLSFEETEKIFNYLNEKEISYEIYQGESSSVEAGAGGGFSNILILISGAADVVTILTAIKGLIGGEESAIVGQEIDNMLEKKAKEIISKRFDVHFNQVFFVEQNNKNSNKQFIFKTRIHNQFYEVIYDENNKLERVGPTEKKC</sequence>
<evidence type="ECO:0000313" key="2">
    <source>
        <dbReference type="Proteomes" id="UP000199081"/>
    </source>
</evidence>
<dbReference type="Proteomes" id="UP000199081">
    <property type="component" value="Unassembled WGS sequence"/>
</dbReference>
<proteinExistence type="predicted"/>